<dbReference type="Proteomes" id="UP001164929">
    <property type="component" value="Chromosome 10"/>
</dbReference>
<sequence length="111" mass="12329">MEREKKPTETINSRKPSEKESLFVYIPFQEMAKWSSCFLVSGTVLILILMAMGLASTVQGSGELGITFCTTRSSTYNKGSITEYMADDGDEFEMNTEINGCIPATNKYTES</sequence>
<name>A0AAD6MCH9_9ROSI</name>
<evidence type="ECO:0000313" key="2">
    <source>
        <dbReference type="EMBL" id="KAJ6982954.1"/>
    </source>
</evidence>
<evidence type="ECO:0000256" key="1">
    <source>
        <dbReference type="SAM" id="Phobius"/>
    </source>
</evidence>
<reference evidence="2" key="1">
    <citation type="journal article" date="2023" name="Mol. Ecol. Resour.">
        <title>Chromosome-level genome assembly of a triploid poplar Populus alba 'Berolinensis'.</title>
        <authorList>
            <person name="Chen S."/>
            <person name="Yu Y."/>
            <person name="Wang X."/>
            <person name="Wang S."/>
            <person name="Zhang T."/>
            <person name="Zhou Y."/>
            <person name="He R."/>
            <person name="Meng N."/>
            <person name="Wang Y."/>
            <person name="Liu W."/>
            <person name="Liu Z."/>
            <person name="Liu J."/>
            <person name="Guo Q."/>
            <person name="Huang H."/>
            <person name="Sederoff R.R."/>
            <person name="Wang G."/>
            <person name="Qu G."/>
            <person name="Chen S."/>
        </authorList>
    </citation>
    <scope>NUCLEOTIDE SEQUENCE</scope>
    <source>
        <strain evidence="2">SC-2020</strain>
    </source>
</reference>
<comment type="caution">
    <text evidence="2">The sequence shown here is derived from an EMBL/GenBank/DDBJ whole genome shotgun (WGS) entry which is preliminary data.</text>
</comment>
<organism evidence="2 3">
    <name type="scientific">Populus alba x Populus x berolinensis</name>
    <dbReference type="NCBI Taxonomy" id="444605"/>
    <lineage>
        <taxon>Eukaryota</taxon>
        <taxon>Viridiplantae</taxon>
        <taxon>Streptophyta</taxon>
        <taxon>Embryophyta</taxon>
        <taxon>Tracheophyta</taxon>
        <taxon>Spermatophyta</taxon>
        <taxon>Magnoliopsida</taxon>
        <taxon>eudicotyledons</taxon>
        <taxon>Gunneridae</taxon>
        <taxon>Pentapetalae</taxon>
        <taxon>rosids</taxon>
        <taxon>fabids</taxon>
        <taxon>Malpighiales</taxon>
        <taxon>Salicaceae</taxon>
        <taxon>Saliceae</taxon>
        <taxon>Populus</taxon>
    </lineage>
</organism>
<evidence type="ECO:0000313" key="3">
    <source>
        <dbReference type="Proteomes" id="UP001164929"/>
    </source>
</evidence>
<accession>A0AAD6MCH9</accession>
<dbReference type="AlphaFoldDB" id="A0AAD6MCH9"/>
<gene>
    <name evidence="2" type="ORF">NC653_025924</name>
</gene>
<proteinExistence type="predicted"/>
<keyword evidence="1" id="KW-1133">Transmembrane helix</keyword>
<keyword evidence="1" id="KW-0472">Membrane</keyword>
<feature type="transmembrane region" description="Helical" evidence="1">
    <location>
        <begin position="31"/>
        <end position="55"/>
    </location>
</feature>
<protein>
    <submittedName>
        <fullName evidence="2">Uncharacterized protein</fullName>
    </submittedName>
</protein>
<dbReference type="EMBL" id="JAQIZT010000010">
    <property type="protein sequence ID" value="KAJ6982954.1"/>
    <property type="molecule type" value="Genomic_DNA"/>
</dbReference>
<keyword evidence="3" id="KW-1185">Reference proteome</keyword>
<keyword evidence="1" id="KW-0812">Transmembrane</keyword>